<gene>
    <name evidence="1" type="ORF">FRX31_019476</name>
</gene>
<sequence>MVGMDVLTETRCHHQKEHVLVLAARASRVEYQDAIDAAMVGMLTDDKENTTLASRVEYQDAIDAAMVGMLTDDKENTTLNDMAIDKNNAKVSKEASNKENTT</sequence>
<reference evidence="1 2" key="1">
    <citation type="submission" date="2020-06" db="EMBL/GenBank/DDBJ databases">
        <title>Transcriptomic and genomic resources for Thalictrum thalictroides and T. hernandezii: Facilitating candidate gene discovery in an emerging model plant lineage.</title>
        <authorList>
            <person name="Arias T."/>
            <person name="Riano-Pachon D.M."/>
            <person name="Di Stilio V.S."/>
        </authorList>
    </citation>
    <scope>NUCLEOTIDE SEQUENCE [LARGE SCALE GENOMIC DNA]</scope>
    <source>
        <strain evidence="2">cv. WT478/WT964</strain>
        <tissue evidence="1">Leaves</tissue>
    </source>
</reference>
<feature type="non-terminal residue" evidence="1">
    <location>
        <position position="1"/>
    </location>
</feature>
<name>A0A7J6W1V7_THATH</name>
<comment type="caution">
    <text evidence="1">The sequence shown here is derived from an EMBL/GenBank/DDBJ whole genome shotgun (WGS) entry which is preliminary data.</text>
</comment>
<organism evidence="1 2">
    <name type="scientific">Thalictrum thalictroides</name>
    <name type="common">Rue-anemone</name>
    <name type="synonym">Anemone thalictroides</name>
    <dbReference type="NCBI Taxonomy" id="46969"/>
    <lineage>
        <taxon>Eukaryota</taxon>
        <taxon>Viridiplantae</taxon>
        <taxon>Streptophyta</taxon>
        <taxon>Embryophyta</taxon>
        <taxon>Tracheophyta</taxon>
        <taxon>Spermatophyta</taxon>
        <taxon>Magnoliopsida</taxon>
        <taxon>Ranunculales</taxon>
        <taxon>Ranunculaceae</taxon>
        <taxon>Thalictroideae</taxon>
        <taxon>Thalictrum</taxon>
    </lineage>
</organism>
<dbReference type="AlphaFoldDB" id="A0A7J6W1V7"/>
<dbReference type="OrthoDB" id="1931203at2759"/>
<dbReference type="EMBL" id="JABWDY010023384">
    <property type="protein sequence ID" value="KAF5190937.1"/>
    <property type="molecule type" value="Genomic_DNA"/>
</dbReference>
<keyword evidence="2" id="KW-1185">Reference proteome</keyword>
<proteinExistence type="predicted"/>
<accession>A0A7J6W1V7</accession>
<evidence type="ECO:0000313" key="1">
    <source>
        <dbReference type="EMBL" id="KAF5190937.1"/>
    </source>
</evidence>
<dbReference type="Proteomes" id="UP000554482">
    <property type="component" value="Unassembled WGS sequence"/>
</dbReference>
<protein>
    <submittedName>
        <fullName evidence="1">Uncharacterized protein</fullName>
    </submittedName>
</protein>
<evidence type="ECO:0000313" key="2">
    <source>
        <dbReference type="Proteomes" id="UP000554482"/>
    </source>
</evidence>